<feature type="compositionally biased region" description="Basic residues" evidence="1">
    <location>
        <begin position="405"/>
        <end position="423"/>
    </location>
</feature>
<dbReference type="Gene3D" id="1.10.10.1420">
    <property type="entry name" value="DNA replication factor Cdt1, C-terminal WH domain"/>
    <property type="match status" value="1"/>
</dbReference>
<protein>
    <submittedName>
        <fullName evidence="2">Uncharacterized protein</fullName>
    </submittedName>
</protein>
<reference evidence="2" key="1">
    <citation type="submission" date="2021-01" db="EMBL/GenBank/DDBJ databases">
        <authorList>
            <person name="Corre E."/>
            <person name="Pelletier E."/>
            <person name="Niang G."/>
            <person name="Scheremetjew M."/>
            <person name="Finn R."/>
            <person name="Kale V."/>
            <person name="Holt S."/>
            <person name="Cochrane G."/>
            <person name="Meng A."/>
            <person name="Brown T."/>
            <person name="Cohen L."/>
        </authorList>
    </citation>
    <scope>NUCLEOTIDE SEQUENCE</scope>
    <source>
        <strain evidence="2">B651</strain>
    </source>
</reference>
<dbReference type="AlphaFoldDB" id="A0A7S0KAK2"/>
<accession>A0A7S0KAK2</accession>
<feature type="region of interest" description="Disordered" evidence="1">
    <location>
        <begin position="394"/>
        <end position="423"/>
    </location>
</feature>
<dbReference type="EMBL" id="HBEU01000391">
    <property type="protein sequence ID" value="CAD8574112.1"/>
    <property type="molecule type" value="Transcribed_RNA"/>
</dbReference>
<proteinExistence type="predicted"/>
<feature type="compositionally biased region" description="Basic and acidic residues" evidence="1">
    <location>
        <begin position="318"/>
        <end position="340"/>
    </location>
</feature>
<evidence type="ECO:0000256" key="1">
    <source>
        <dbReference type="SAM" id="MobiDB-lite"/>
    </source>
</evidence>
<dbReference type="InterPro" id="IPR038090">
    <property type="entry name" value="Cdt1_C_WH_dom_sf"/>
</dbReference>
<sequence>MNETDNSHEEEDIQALDRSLTYYSRVASSLSSTSTSTSTFDTSVADVMERCLPRHMEVTRRIETFARMVCRMADKYELRGRMVRIKSTVRKQQQQEEESMVIDEAVVSKKCQELREMLLFAEKKSHRISIDGDEKGQGTAGSKRRRPLVDSVTLMNDKIDVVGKGQLSLEERVRVKAKKREERLKDHLMGKDGCKSVQDSLNHLLPLSDALRSFFRSKSHVGKQRSSATLLSLCRSLKGTSFGSKTGGKKASINQMKNHLVLLSETFPKWVRIENSNGGMWKKGDSMKGAVLYIDNNNVNYVNDVRVKLGGRKRQSLQRKDEQSQSHKVQRVDRENKSDGKSAISSTVSILKVSENVDPERKVRNTTRSIKWPSSNKAKRVCIMEDLEKEGRESTFKSLNENGSSRRKMNTKRVSRLKRKRKSYHDPAAMRINDELVFGHTFGGEPMQGDPDYVTKKKTSEIGDSRSPNGLKRLFSEMNSGRRI</sequence>
<name>A0A7S0KAK2_9STRA</name>
<evidence type="ECO:0000313" key="2">
    <source>
        <dbReference type="EMBL" id="CAD8574112.1"/>
    </source>
</evidence>
<feature type="region of interest" description="Disordered" evidence="1">
    <location>
        <begin position="312"/>
        <end position="346"/>
    </location>
</feature>
<organism evidence="2">
    <name type="scientific">Leptocylindrus aporus</name>
    <dbReference type="NCBI Taxonomy" id="1398097"/>
    <lineage>
        <taxon>Eukaryota</taxon>
        <taxon>Sar</taxon>
        <taxon>Stramenopiles</taxon>
        <taxon>Ochrophyta</taxon>
        <taxon>Bacillariophyta</taxon>
        <taxon>Coscinodiscophyceae</taxon>
        <taxon>Chaetocerotophycidae</taxon>
        <taxon>Leptocylindrales</taxon>
        <taxon>Leptocylindraceae</taxon>
        <taxon>Leptocylindrus</taxon>
    </lineage>
</organism>
<feature type="region of interest" description="Disordered" evidence="1">
    <location>
        <begin position="459"/>
        <end position="484"/>
    </location>
</feature>
<gene>
    <name evidence="2" type="ORF">LDAN0322_LOCUS256</name>
</gene>